<dbReference type="PANTHER" id="PTHR30055:SF234">
    <property type="entry name" value="HTH-TYPE TRANSCRIPTIONAL REGULATOR BETI"/>
    <property type="match status" value="1"/>
</dbReference>
<dbReference type="Proteomes" id="UP001235269">
    <property type="component" value="Unassembled WGS sequence"/>
</dbReference>
<keyword evidence="2 4" id="KW-0238">DNA-binding</keyword>
<dbReference type="Gene3D" id="1.10.357.10">
    <property type="entry name" value="Tetracycline Repressor, domain 2"/>
    <property type="match status" value="1"/>
</dbReference>
<evidence type="ECO:0000256" key="2">
    <source>
        <dbReference type="ARBA" id="ARBA00023125"/>
    </source>
</evidence>
<keyword evidence="3" id="KW-0804">Transcription</keyword>
<gene>
    <name evidence="7" type="ORF">QO005_000625</name>
</gene>
<accession>A0ABU0IA08</accession>
<name>A0ABU0IA08_9HYPH</name>
<evidence type="ECO:0000256" key="1">
    <source>
        <dbReference type="ARBA" id="ARBA00023015"/>
    </source>
</evidence>
<dbReference type="PROSITE" id="PS50977">
    <property type="entry name" value="HTH_TETR_2"/>
    <property type="match status" value="1"/>
</dbReference>
<evidence type="ECO:0000313" key="7">
    <source>
        <dbReference type="EMBL" id="MDQ0454310.1"/>
    </source>
</evidence>
<sequence length="234" mass="25629">MQDPEPDGSKAKRKAQSRAGRPRLGAETGRETILCKALDGFARRGYEGVNIRDLARQAGVNIALANYHYGSKAALWEACLERLRERAAPSIEELTAIAASGLPYGDRLCRFYAAFIRFNAALPEYGLFILQEMVQAGERQAQVKVALVDPFHDVTLPLLQEGIALGLIPPQDASLLFFTHSIAISHVVAGQGLIASFLEAQDRREQTLAELLRTMIRSITGVLPQDFEQALANA</sequence>
<protein>
    <submittedName>
        <fullName evidence="7">AcrR family transcriptional regulator</fullName>
    </submittedName>
</protein>
<evidence type="ECO:0000256" key="4">
    <source>
        <dbReference type="PROSITE-ProRule" id="PRU00335"/>
    </source>
</evidence>
<evidence type="ECO:0000259" key="6">
    <source>
        <dbReference type="PROSITE" id="PS50977"/>
    </source>
</evidence>
<dbReference type="PANTHER" id="PTHR30055">
    <property type="entry name" value="HTH-TYPE TRANSCRIPTIONAL REGULATOR RUTR"/>
    <property type="match status" value="1"/>
</dbReference>
<feature type="region of interest" description="Disordered" evidence="5">
    <location>
        <begin position="1"/>
        <end position="26"/>
    </location>
</feature>
<dbReference type="InterPro" id="IPR001647">
    <property type="entry name" value="HTH_TetR"/>
</dbReference>
<evidence type="ECO:0000313" key="8">
    <source>
        <dbReference type="Proteomes" id="UP001235269"/>
    </source>
</evidence>
<dbReference type="EMBL" id="JAUSWH010000001">
    <property type="protein sequence ID" value="MDQ0454310.1"/>
    <property type="molecule type" value="Genomic_DNA"/>
</dbReference>
<dbReference type="SUPFAM" id="SSF46689">
    <property type="entry name" value="Homeodomain-like"/>
    <property type="match status" value="1"/>
</dbReference>
<dbReference type="InterPro" id="IPR050109">
    <property type="entry name" value="HTH-type_TetR-like_transc_reg"/>
</dbReference>
<evidence type="ECO:0000256" key="5">
    <source>
        <dbReference type="SAM" id="MobiDB-lite"/>
    </source>
</evidence>
<feature type="domain" description="HTH tetR-type" evidence="6">
    <location>
        <begin position="27"/>
        <end position="87"/>
    </location>
</feature>
<reference evidence="7 8" key="1">
    <citation type="submission" date="2023-07" db="EMBL/GenBank/DDBJ databases">
        <title>Genomic Encyclopedia of Type Strains, Phase IV (KMG-IV): sequencing the most valuable type-strain genomes for metagenomic binning, comparative biology and taxonomic classification.</title>
        <authorList>
            <person name="Goeker M."/>
        </authorList>
    </citation>
    <scope>NUCLEOTIDE SEQUENCE [LARGE SCALE GENOMIC DNA]</scope>
    <source>
        <strain evidence="7 8">DSM 100301</strain>
    </source>
</reference>
<feature type="DNA-binding region" description="H-T-H motif" evidence="4">
    <location>
        <begin position="50"/>
        <end position="69"/>
    </location>
</feature>
<proteinExistence type="predicted"/>
<keyword evidence="1" id="KW-0805">Transcription regulation</keyword>
<dbReference type="Pfam" id="PF00440">
    <property type="entry name" value="TetR_N"/>
    <property type="match status" value="1"/>
</dbReference>
<dbReference type="SUPFAM" id="SSF48498">
    <property type="entry name" value="Tetracyclin repressor-like, C-terminal domain"/>
    <property type="match status" value="1"/>
</dbReference>
<evidence type="ECO:0000256" key="3">
    <source>
        <dbReference type="ARBA" id="ARBA00023163"/>
    </source>
</evidence>
<keyword evidence="8" id="KW-1185">Reference proteome</keyword>
<dbReference type="InterPro" id="IPR036271">
    <property type="entry name" value="Tet_transcr_reg_TetR-rel_C_sf"/>
</dbReference>
<organism evidence="7 8">
    <name type="scientific">Rhizobium paknamense</name>
    <dbReference type="NCBI Taxonomy" id="1206817"/>
    <lineage>
        <taxon>Bacteria</taxon>
        <taxon>Pseudomonadati</taxon>
        <taxon>Pseudomonadota</taxon>
        <taxon>Alphaproteobacteria</taxon>
        <taxon>Hyphomicrobiales</taxon>
        <taxon>Rhizobiaceae</taxon>
        <taxon>Rhizobium/Agrobacterium group</taxon>
        <taxon>Rhizobium</taxon>
    </lineage>
</organism>
<dbReference type="RefSeq" id="WP_307156488.1">
    <property type="nucleotide sequence ID" value="NZ_JAUSWH010000001.1"/>
</dbReference>
<dbReference type="InterPro" id="IPR009057">
    <property type="entry name" value="Homeodomain-like_sf"/>
</dbReference>
<comment type="caution">
    <text evidence="7">The sequence shown here is derived from an EMBL/GenBank/DDBJ whole genome shotgun (WGS) entry which is preliminary data.</text>
</comment>